<accession>A0ABW0IW91</accession>
<dbReference type="InterPro" id="IPR014974">
    <property type="entry name" value="DUF1833"/>
</dbReference>
<name>A0ABW0IW91_9HYPH</name>
<keyword evidence="2" id="KW-1185">Reference proteome</keyword>
<dbReference type="RefSeq" id="WP_377800249.1">
    <property type="nucleotide sequence ID" value="NZ_JBHSLW010000034.1"/>
</dbReference>
<comment type="caution">
    <text evidence="1">The sequence shown here is derived from an EMBL/GenBank/DDBJ whole genome shotgun (WGS) entry which is preliminary data.</text>
</comment>
<dbReference type="EMBL" id="JBHSLW010000034">
    <property type="protein sequence ID" value="MFC5421946.1"/>
    <property type="molecule type" value="Genomic_DNA"/>
</dbReference>
<organism evidence="1 2">
    <name type="scientific">Bosea eneae</name>
    <dbReference type="NCBI Taxonomy" id="151454"/>
    <lineage>
        <taxon>Bacteria</taxon>
        <taxon>Pseudomonadati</taxon>
        <taxon>Pseudomonadota</taxon>
        <taxon>Alphaproteobacteria</taxon>
        <taxon>Hyphomicrobiales</taxon>
        <taxon>Boseaceae</taxon>
        <taxon>Bosea</taxon>
    </lineage>
</organism>
<gene>
    <name evidence="1" type="ORF">ACFPOB_20500</name>
</gene>
<reference evidence="2" key="1">
    <citation type="journal article" date="2019" name="Int. J. Syst. Evol. Microbiol.">
        <title>The Global Catalogue of Microorganisms (GCM) 10K type strain sequencing project: providing services to taxonomists for standard genome sequencing and annotation.</title>
        <authorList>
            <consortium name="The Broad Institute Genomics Platform"/>
            <consortium name="The Broad Institute Genome Sequencing Center for Infectious Disease"/>
            <person name="Wu L."/>
            <person name="Ma J."/>
        </authorList>
    </citation>
    <scope>NUCLEOTIDE SEQUENCE [LARGE SCALE GENOMIC DNA]</scope>
    <source>
        <strain evidence="2">NCAIM B.01391</strain>
    </source>
</reference>
<protein>
    <submittedName>
        <fullName evidence="1">DUF1833 family protein</fullName>
    </submittedName>
</protein>
<sequence length="166" mass="18296">MPVSLNIRQALYAEQTGEVPVVLATITHPDLATPVRLSSDPTQRLSIEPLRYGTISNGETFEFVLMSAVLPDQQRGQSPRAALVFENVERDSVGLLRSITTPMRIRLDLVLASAPNVLEESYVDLRGMKAGYDADKITLDISREPFTSEPWPAGKATQARLPGLHR</sequence>
<proteinExistence type="predicted"/>
<dbReference type="Pfam" id="PF08875">
    <property type="entry name" value="DUF1833"/>
    <property type="match status" value="1"/>
</dbReference>
<evidence type="ECO:0000313" key="1">
    <source>
        <dbReference type="EMBL" id="MFC5421946.1"/>
    </source>
</evidence>
<evidence type="ECO:0000313" key="2">
    <source>
        <dbReference type="Proteomes" id="UP001596053"/>
    </source>
</evidence>
<dbReference type="Proteomes" id="UP001596053">
    <property type="component" value="Unassembled WGS sequence"/>
</dbReference>